<dbReference type="InterPro" id="IPR007183">
    <property type="entry name" value="UPF0280"/>
</dbReference>
<protein>
    <recommendedName>
        <fullName evidence="3">ApbE family protein</fullName>
    </recommendedName>
</protein>
<dbReference type="PIRSF" id="PIRSF006421">
    <property type="entry name" value="UCP006421"/>
    <property type="match status" value="1"/>
</dbReference>
<dbReference type="RefSeq" id="WP_071546400.1">
    <property type="nucleotide sequence ID" value="NZ_LKAQ01000004.1"/>
</dbReference>
<dbReference type="Gene3D" id="3.10.520.10">
    <property type="entry name" value="ApbE-like domains"/>
    <property type="match status" value="1"/>
</dbReference>
<dbReference type="Proteomes" id="UP000181901">
    <property type="component" value="Unassembled WGS sequence"/>
</dbReference>
<sequence length="248" mass="25984">MTGKHLSSERGYRRMVRPREGEVRFQVGVEQTDLLVVAELDLRDEIAAFVSTVRGEIKNWILFHPEFAESLVPVAVPDGAPEVVRAMAAAAESCGVGPMAAVAGAVAQAVGDKFAARSPNILVENGGDTYLRSTRERVVALLADPGSGASLGLRIEAGAFPVALCASSGTIGHSLSLGSGDLVAVRARDARLADAAATALGNLLGSERDMDRVLKRARELAPHGLDGVFAQYDAKVAAWGDLELVALD</sequence>
<accession>A0A1J5MYD1</accession>
<keyword evidence="2" id="KW-1185">Reference proteome</keyword>
<dbReference type="SUPFAM" id="SSF143631">
    <property type="entry name" value="ApbE-like"/>
    <property type="match status" value="1"/>
</dbReference>
<dbReference type="InterPro" id="IPR003374">
    <property type="entry name" value="ApbE-like_sf"/>
</dbReference>
<dbReference type="OrthoDB" id="9787842at2"/>
<organism evidence="1 2">
    <name type="scientific">Pseudodesulfovibrio hydrargyri</name>
    <dbReference type="NCBI Taxonomy" id="2125990"/>
    <lineage>
        <taxon>Bacteria</taxon>
        <taxon>Pseudomonadati</taxon>
        <taxon>Thermodesulfobacteriota</taxon>
        <taxon>Desulfovibrionia</taxon>
        <taxon>Desulfovibrionales</taxon>
        <taxon>Desulfovibrionaceae</taxon>
    </lineage>
</organism>
<proteinExistence type="predicted"/>
<name>A0A1J5MYD1_9BACT</name>
<dbReference type="EMBL" id="LKAQ01000004">
    <property type="protein sequence ID" value="OIQ51010.1"/>
    <property type="molecule type" value="Genomic_DNA"/>
</dbReference>
<reference evidence="1 2" key="1">
    <citation type="submission" date="2015-09" db="EMBL/GenBank/DDBJ databases">
        <title>Genome of Desulfovibrio dechloracetivorans BerOc1, a mercury methylating strain isolated from highly hydrocarbons and metals contaminated coastal sediments.</title>
        <authorList>
            <person name="Goni Urriza M."/>
            <person name="Gassie C."/>
            <person name="Bouchez O."/>
            <person name="Klopp C."/>
            <person name="Ranchou-Peyruse A."/>
            <person name="Remy G."/>
        </authorList>
    </citation>
    <scope>NUCLEOTIDE SEQUENCE [LARGE SCALE GENOMIC DNA]</scope>
    <source>
        <strain evidence="1 2">BerOc1</strain>
    </source>
</reference>
<comment type="caution">
    <text evidence="1">The sequence shown here is derived from an EMBL/GenBank/DDBJ whole genome shotgun (WGS) entry which is preliminary data.</text>
</comment>
<dbReference type="AlphaFoldDB" id="A0A1J5MYD1"/>
<evidence type="ECO:0000313" key="2">
    <source>
        <dbReference type="Proteomes" id="UP000181901"/>
    </source>
</evidence>
<evidence type="ECO:0008006" key="3">
    <source>
        <dbReference type="Google" id="ProtNLM"/>
    </source>
</evidence>
<gene>
    <name evidence="1" type="ORF">BerOc1_02955</name>
</gene>
<evidence type="ECO:0000313" key="1">
    <source>
        <dbReference type="EMBL" id="OIQ51010.1"/>
    </source>
</evidence>
<dbReference type="NCBIfam" id="NF003323">
    <property type="entry name" value="PRK04334.1-3"/>
    <property type="match status" value="1"/>
</dbReference>